<evidence type="ECO:0000313" key="4">
    <source>
        <dbReference type="Proteomes" id="UP001237207"/>
    </source>
</evidence>
<evidence type="ECO:0000313" key="3">
    <source>
        <dbReference type="EMBL" id="MDQ0216012.1"/>
    </source>
</evidence>
<name>A0AAJ1T2K3_9BACI</name>
<dbReference type="InterPro" id="IPR029410">
    <property type="entry name" value="CAP_assoc"/>
</dbReference>
<reference evidence="3" key="1">
    <citation type="submission" date="2023-07" db="EMBL/GenBank/DDBJ databases">
        <title>Genomic Encyclopedia of Type Strains, Phase IV (KMG-IV): sequencing the most valuable type-strain genomes for metagenomic binning, comparative biology and taxonomic classification.</title>
        <authorList>
            <person name="Goeker M."/>
        </authorList>
    </citation>
    <scope>NUCLEOTIDE SEQUENCE</scope>
    <source>
        <strain evidence="3">DSM 23947</strain>
    </source>
</reference>
<proteinExistence type="predicted"/>
<dbReference type="InterPro" id="IPR035940">
    <property type="entry name" value="CAP_sf"/>
</dbReference>
<evidence type="ECO:0000259" key="2">
    <source>
        <dbReference type="Pfam" id="PF14504"/>
    </source>
</evidence>
<evidence type="ECO:0000259" key="1">
    <source>
        <dbReference type="Pfam" id="PF00188"/>
    </source>
</evidence>
<feature type="domain" description="SCP" evidence="1">
    <location>
        <begin position="256"/>
        <end position="369"/>
    </location>
</feature>
<feature type="domain" description="CAP-associated" evidence="2">
    <location>
        <begin position="102"/>
        <end position="239"/>
    </location>
</feature>
<dbReference type="PANTHER" id="PTHR31157:SF1">
    <property type="entry name" value="SCP DOMAIN-CONTAINING PROTEIN"/>
    <property type="match status" value="1"/>
</dbReference>
<dbReference type="Proteomes" id="UP001237207">
    <property type="component" value="Unassembled WGS sequence"/>
</dbReference>
<organism evidence="3 4">
    <name type="scientific">Oikeobacillus pervagus</name>
    <dbReference type="NCBI Taxonomy" id="1325931"/>
    <lineage>
        <taxon>Bacteria</taxon>
        <taxon>Bacillati</taxon>
        <taxon>Bacillota</taxon>
        <taxon>Bacilli</taxon>
        <taxon>Bacillales</taxon>
        <taxon>Bacillaceae</taxon>
        <taxon>Oikeobacillus</taxon>
    </lineage>
</organism>
<keyword evidence="4" id="KW-1185">Reference proteome</keyword>
<gene>
    <name evidence="3" type="ORF">J2S13_002434</name>
</gene>
<comment type="caution">
    <text evidence="3">The sequence shown here is derived from an EMBL/GenBank/DDBJ whole genome shotgun (WGS) entry which is preliminary data.</text>
</comment>
<dbReference type="AlphaFoldDB" id="A0AAJ1T2K3"/>
<accession>A0AAJ1T2K3</accession>
<dbReference type="Gene3D" id="3.40.33.10">
    <property type="entry name" value="CAP"/>
    <property type="match status" value="1"/>
</dbReference>
<protein>
    <submittedName>
        <fullName evidence="3">Uncharacterized protein YkwD</fullName>
    </submittedName>
</protein>
<dbReference type="PANTHER" id="PTHR31157">
    <property type="entry name" value="SCP DOMAIN-CONTAINING PROTEIN"/>
    <property type="match status" value="1"/>
</dbReference>
<dbReference type="RefSeq" id="WP_307258013.1">
    <property type="nucleotide sequence ID" value="NZ_JAUSUC010000033.1"/>
</dbReference>
<dbReference type="Pfam" id="PF00188">
    <property type="entry name" value="CAP"/>
    <property type="match status" value="1"/>
</dbReference>
<dbReference type="CDD" id="cd05379">
    <property type="entry name" value="CAP_bacterial"/>
    <property type="match status" value="1"/>
</dbReference>
<dbReference type="InterPro" id="IPR014044">
    <property type="entry name" value="CAP_dom"/>
</dbReference>
<dbReference type="SUPFAM" id="SSF55797">
    <property type="entry name" value="PR-1-like"/>
    <property type="match status" value="1"/>
</dbReference>
<dbReference type="EMBL" id="JAUSUC010000033">
    <property type="protein sequence ID" value="MDQ0216012.1"/>
    <property type="molecule type" value="Genomic_DNA"/>
</dbReference>
<dbReference type="Pfam" id="PF14504">
    <property type="entry name" value="CAP_assoc_N"/>
    <property type="match status" value="1"/>
</dbReference>
<sequence>MRLFKSFVPLFVILLILLYIYQVDEENANNPSLFHQIDSYIQSIKERPEVDFAIQKVEDGLHYLAEKIDPSTSQDLQTKQKIDKPNLNTPSEHTFSIHNIEMGDSKEEVEKQVGPAKRSSVNEYGVNWYAYHQNYQNFFMVAYDQNDKVAGLYTNQDLILSKLGVKMKDPKESVLQKLGKPIKNIQKGLVLYQIENKGEYHLFQVDNNYVTVFYDKHQNNTVTAVQIVSTQLERQKKEFFGEASKELKEGFEYQLFDLTNAARVKHGLSVLTWDDHVKLTARGHSSDMAQNHYFSHTNLEGMSPFDRMKEDNISFRAAGENLAAGQVSSIFAHEGLMNSLGHRKNILNTSFNSLGVGVAFDSESKPYYTENFLGN</sequence>